<feature type="region of interest" description="Disordered" evidence="1">
    <location>
        <begin position="530"/>
        <end position="629"/>
    </location>
</feature>
<feature type="region of interest" description="Disordered" evidence="1">
    <location>
        <begin position="156"/>
        <end position="207"/>
    </location>
</feature>
<evidence type="ECO:0000256" key="1">
    <source>
        <dbReference type="SAM" id="MobiDB-lite"/>
    </source>
</evidence>
<evidence type="ECO:0000313" key="2">
    <source>
        <dbReference type="EMBL" id="KAK3677546.1"/>
    </source>
</evidence>
<accession>A0AAE0WTL5</accession>
<keyword evidence="3" id="KW-1185">Reference proteome</keyword>
<feature type="region of interest" description="Disordered" evidence="1">
    <location>
        <begin position="252"/>
        <end position="271"/>
    </location>
</feature>
<name>A0AAE0WTL5_9PEZI</name>
<protein>
    <submittedName>
        <fullName evidence="2">Uncharacterized protein</fullName>
    </submittedName>
</protein>
<dbReference type="AlphaFoldDB" id="A0AAE0WTL5"/>
<feature type="compositionally biased region" description="Polar residues" evidence="1">
    <location>
        <begin position="59"/>
        <end position="82"/>
    </location>
</feature>
<gene>
    <name evidence="2" type="ORF">LTR78_002396</name>
</gene>
<evidence type="ECO:0000313" key="3">
    <source>
        <dbReference type="Proteomes" id="UP001274830"/>
    </source>
</evidence>
<reference evidence="2" key="1">
    <citation type="submission" date="2023-07" db="EMBL/GenBank/DDBJ databases">
        <title>Black Yeasts Isolated from many extreme environments.</title>
        <authorList>
            <person name="Coleine C."/>
            <person name="Stajich J.E."/>
            <person name="Selbmann L."/>
        </authorList>
    </citation>
    <scope>NUCLEOTIDE SEQUENCE</scope>
    <source>
        <strain evidence="2">CCFEE 5485</strain>
    </source>
</reference>
<dbReference type="EMBL" id="JAUTXT010000006">
    <property type="protein sequence ID" value="KAK3677546.1"/>
    <property type="molecule type" value="Genomic_DNA"/>
</dbReference>
<dbReference type="Proteomes" id="UP001274830">
    <property type="component" value="Unassembled WGS sequence"/>
</dbReference>
<feature type="region of interest" description="Disordered" evidence="1">
    <location>
        <begin position="1"/>
        <end position="134"/>
    </location>
</feature>
<feature type="compositionally biased region" description="Basic and acidic residues" evidence="1">
    <location>
        <begin position="258"/>
        <end position="271"/>
    </location>
</feature>
<sequence length="660" mass="73443">MSNFEQSPFDPKQCDEQETYYIQKARRASKTRANTPPSVPPKDRKYTQGGLTAHPPASHNRNQSAAYPALPTSNRTASSQAPTRKAVGSTLRPKLDLSNATYDQQGATVQSPLSSGERTKQTIPLTHRDRDGKYHEKAYDNRPLLQSPIEQAFIPAVTSSPTPPAPARPSSSTSRWSFGARKDHADTDSIDSSLPQRPRSRAGSLTDKVFSGIATRARRASQSMKEKADIVRMDSSQRDEFCARYAKPLSESSDDWELERQEDPRSRPFEQKRALLEKNRHLRDVVADTGSAMVDADYENMVATTEANRKINEAYATDYERRKAEALLKGENVPNLPRRMPTAELALSPSQRSSARVSAGIYKEEVKTSKPELTTSDKVAVRLGKTFDKLYLQHRERSNTLESEMSFADIAVPAGMEKCSYCGEPPKGVLRDGLCTRCRTQKKIDTHQAAKSAMKEPSIDRFVGAQNVLQQADPDSPPWMRVAAQRKMRRVRRTVYAGVPSFAADDDRDSVEFTLLPFKSVVVDTTFAGLRPGQQPDSPEVTCLLNGQPFDDASESPADGRVPFGSHPDDLLPLPPTPGLQSTPTLMKADRHTSQRAIAELQEASPRSSWQAHPRSLIPGSPTTSRVRERDVRNTQFYGFYNDIFSDYQGKRDSLSGARR</sequence>
<feature type="compositionally biased region" description="Polar residues" evidence="1">
    <location>
        <begin position="98"/>
        <end position="124"/>
    </location>
</feature>
<comment type="caution">
    <text evidence="2">The sequence shown here is derived from an EMBL/GenBank/DDBJ whole genome shotgun (WGS) entry which is preliminary data.</text>
</comment>
<organism evidence="2 3">
    <name type="scientific">Recurvomyces mirabilis</name>
    <dbReference type="NCBI Taxonomy" id="574656"/>
    <lineage>
        <taxon>Eukaryota</taxon>
        <taxon>Fungi</taxon>
        <taxon>Dikarya</taxon>
        <taxon>Ascomycota</taxon>
        <taxon>Pezizomycotina</taxon>
        <taxon>Dothideomycetes</taxon>
        <taxon>Dothideomycetidae</taxon>
        <taxon>Mycosphaerellales</taxon>
        <taxon>Teratosphaeriaceae</taxon>
        <taxon>Recurvomyces</taxon>
    </lineage>
</organism>
<proteinExistence type="predicted"/>